<reference evidence="2" key="1">
    <citation type="submission" date="2014-02" db="EMBL/GenBank/DDBJ databases">
        <title>The Genome Sequence of Trichophyton rubrum (morphotype fischeri) CBS 288.86.</title>
        <authorList>
            <consortium name="The Broad Institute Genomics Platform"/>
            <person name="Cuomo C.A."/>
            <person name="White T.C."/>
            <person name="Graser Y."/>
            <person name="Martinez-Rossi N."/>
            <person name="Heitman J."/>
            <person name="Young S.K."/>
            <person name="Zeng Q."/>
            <person name="Gargeya S."/>
            <person name="Abouelleil A."/>
            <person name="Alvarado L."/>
            <person name="Chapman S.B."/>
            <person name="Gainer-Dewar J."/>
            <person name="Goldberg J."/>
            <person name="Griggs A."/>
            <person name="Gujja S."/>
            <person name="Hansen M."/>
            <person name="Howarth C."/>
            <person name="Imamovic A."/>
            <person name="Larimer J."/>
            <person name="Martinez D."/>
            <person name="Murphy C."/>
            <person name="Pearson M.D."/>
            <person name="Persinoti G."/>
            <person name="Poon T."/>
            <person name="Priest M."/>
            <person name="Roberts A.D."/>
            <person name="Saif S."/>
            <person name="Shea T.D."/>
            <person name="Sykes S.N."/>
            <person name="Wortman J."/>
            <person name="Nusbaum C."/>
            <person name="Birren B."/>
        </authorList>
    </citation>
    <scope>NUCLEOTIDE SEQUENCE [LARGE SCALE GENOMIC DNA]</scope>
    <source>
        <strain evidence="2">CBS 288.86</strain>
    </source>
</reference>
<evidence type="ECO:0000313" key="2">
    <source>
        <dbReference type="EMBL" id="EZF56282.1"/>
    </source>
</evidence>
<accession>A0A022WD48</accession>
<dbReference type="HOGENOM" id="CLU_2308085_0_0_1"/>
<dbReference type="AlphaFoldDB" id="A0A022WD48"/>
<organism evidence="2">
    <name type="scientific">Trichophyton rubrum CBS 288.86</name>
    <dbReference type="NCBI Taxonomy" id="1215330"/>
    <lineage>
        <taxon>Eukaryota</taxon>
        <taxon>Fungi</taxon>
        <taxon>Dikarya</taxon>
        <taxon>Ascomycota</taxon>
        <taxon>Pezizomycotina</taxon>
        <taxon>Eurotiomycetes</taxon>
        <taxon>Eurotiomycetidae</taxon>
        <taxon>Onygenales</taxon>
        <taxon>Arthrodermataceae</taxon>
        <taxon>Trichophyton</taxon>
    </lineage>
</organism>
<keyword evidence="1" id="KW-0812">Transmembrane</keyword>
<keyword evidence="1" id="KW-0472">Membrane</keyword>
<sequence length="100" mass="11358">MSEIELGMRRTRQAARSSPVLRSWVEAGGEENVRHSTPVQRIYMCPHALFEAIFKEHNMHMVTQTGAGEAVGMLLIFLSLLYLRYSCAENHGAYSAVFLW</sequence>
<keyword evidence="1" id="KW-1133">Transmembrane helix</keyword>
<dbReference type="EMBL" id="KK207723">
    <property type="protein sequence ID" value="EZF56282.1"/>
    <property type="molecule type" value="Genomic_DNA"/>
</dbReference>
<name>A0A022WD48_TRIRU</name>
<proteinExistence type="predicted"/>
<feature type="transmembrane region" description="Helical" evidence="1">
    <location>
        <begin position="67"/>
        <end position="85"/>
    </location>
</feature>
<dbReference type="Proteomes" id="UP000023758">
    <property type="component" value="Unassembled WGS sequence"/>
</dbReference>
<protein>
    <submittedName>
        <fullName evidence="2">Uncharacterized protein</fullName>
    </submittedName>
</protein>
<evidence type="ECO:0000256" key="1">
    <source>
        <dbReference type="SAM" id="Phobius"/>
    </source>
</evidence>
<gene>
    <name evidence="2" type="ORF">H103_01284</name>
</gene>